<accession>A0AAX4G6J7</accession>
<evidence type="ECO:0000313" key="1">
    <source>
        <dbReference type="EMBL" id="WOZ57533.1"/>
    </source>
</evidence>
<dbReference type="EMBL" id="OR575930">
    <property type="protein sequence ID" value="WOZ57533.1"/>
    <property type="molecule type" value="Genomic_DNA"/>
</dbReference>
<keyword evidence="2" id="KW-1185">Reference proteome</keyword>
<reference evidence="2" key="1">
    <citation type="submission" date="2024-05" db="EMBL/GenBank/DDBJ databases">
        <authorList>
            <person name="Tikunov A.Y."/>
            <person name="Morozova V.V."/>
            <person name="Kozlova Y.N."/>
            <person name="Tikunova N.V."/>
            <person name="Babkin I.V."/>
        </authorList>
    </citation>
    <scope>NUCLEOTIDE SEQUENCE [LARGE SCALE GENOMIC DNA]</scope>
</reference>
<evidence type="ECO:0000313" key="2">
    <source>
        <dbReference type="Proteomes" id="UP001305174"/>
    </source>
</evidence>
<proteinExistence type="predicted"/>
<dbReference type="Proteomes" id="UP001305174">
    <property type="component" value="Segment"/>
</dbReference>
<name>A0AAX4G6J7_9CAUD</name>
<protein>
    <submittedName>
        <fullName evidence="1">Uncharacterized protein</fullName>
    </submittedName>
</protein>
<organism evidence="1 2">
    <name type="scientific">Pseudomonas phage vB_PseuGesM_254</name>
    <dbReference type="NCBI Taxonomy" id="3092638"/>
    <lineage>
        <taxon>Viruses</taxon>
        <taxon>Duplodnaviria</taxon>
        <taxon>Heunggongvirae</taxon>
        <taxon>Uroviricota</taxon>
        <taxon>Caudoviricetes</taxon>
        <taxon>Vandenendeviridae</taxon>
        <taxon>Chemalvirus</taxon>
        <taxon>Chemalvirus PseuGes254</taxon>
    </lineage>
</organism>
<sequence>MKATNMNQVAKLVETLVVATIETQAAETTGDDIGVMGKYALLHIATTDVGGALGKNADFLLDLQKKFDNLMSHLNAEDNESAIEIQGMIAAIASDRKEGY</sequence>